<dbReference type="CDD" id="cd00882">
    <property type="entry name" value="Ras_like_GTPase"/>
    <property type="match status" value="1"/>
</dbReference>
<dbReference type="RefSeq" id="WP_008542747.1">
    <property type="nucleotide sequence ID" value="NZ_JH604988.1"/>
</dbReference>
<dbReference type="STRING" id="762967.HMPREF9440_01681"/>
<evidence type="ECO:0000313" key="3">
    <source>
        <dbReference type="Proteomes" id="UP000004956"/>
    </source>
</evidence>
<dbReference type="EMBL" id="AFBQ01000257">
    <property type="protein sequence ID" value="EHY30933.1"/>
    <property type="molecule type" value="Genomic_DNA"/>
</dbReference>
<dbReference type="Pfam" id="PF01926">
    <property type="entry name" value="MMR_HSR1"/>
    <property type="match status" value="1"/>
</dbReference>
<organism evidence="2 3">
    <name type="scientific">Sutterella parvirubra YIT 11816</name>
    <dbReference type="NCBI Taxonomy" id="762967"/>
    <lineage>
        <taxon>Bacteria</taxon>
        <taxon>Pseudomonadati</taxon>
        <taxon>Pseudomonadota</taxon>
        <taxon>Betaproteobacteria</taxon>
        <taxon>Burkholderiales</taxon>
        <taxon>Sutterellaceae</taxon>
        <taxon>Sutterella</taxon>
    </lineage>
</organism>
<sequence length="486" mass="52433">MAASDPLRIHLSLVSHTNVGKTTLARTLLLKDVGEVADRAHVTETTDDYVLARSSTGGELILWDTPGFGNSVALAKRLEGRGNPLGWFLSEVWDRFTDRSFWLDQRSVRHIRDVTSVVLYLVNAAEPPEKAPYIPAEMQILAYIGKPVIVLLNQMGKPRPPEEEAAELAHWKASLAEYPFVTDVLPMDAFARCWVQEAALFDAVGRAVQPEQQSVFEELRLSWTRARRAVYASAVEALARHVWLQASAHEWVENAGFSTKVKSVAKKLGLFSTAADPIADAQTALSVRAADSFCALTKTLIELHGLRGRGVSREIIRRMKSDWSLASYAVDGVRAAAVGGGIGAASGAAAGAAADVGTGGLTLGLGTLLGGIVGALGGAGAAALYNGVRKKNGVEVSWSESAVKRFVLEAVLLYLAVAHFGRGRGDWREGESPEFWKASVEEALEAQHFSLEELRKEDTDLALPRVANAVDGIVRAVFASLYHRTV</sequence>
<gene>
    <name evidence="2" type="ORF">HMPREF9440_01681</name>
</gene>
<evidence type="ECO:0000259" key="1">
    <source>
        <dbReference type="Pfam" id="PF01926"/>
    </source>
</evidence>
<proteinExistence type="predicted"/>
<comment type="caution">
    <text evidence="2">The sequence shown here is derived from an EMBL/GenBank/DDBJ whole genome shotgun (WGS) entry which is preliminary data.</text>
</comment>
<protein>
    <recommendedName>
        <fullName evidence="1">G domain-containing protein</fullName>
    </recommendedName>
</protein>
<dbReference type="SUPFAM" id="SSF52540">
    <property type="entry name" value="P-loop containing nucleoside triphosphate hydrolases"/>
    <property type="match status" value="1"/>
</dbReference>
<dbReference type="InterPro" id="IPR006073">
    <property type="entry name" value="GTP-bd"/>
</dbReference>
<keyword evidence="3" id="KW-1185">Reference proteome</keyword>
<dbReference type="InterPro" id="IPR027417">
    <property type="entry name" value="P-loop_NTPase"/>
</dbReference>
<dbReference type="Gene3D" id="3.40.50.300">
    <property type="entry name" value="P-loop containing nucleotide triphosphate hydrolases"/>
    <property type="match status" value="1"/>
</dbReference>
<dbReference type="Pfam" id="PF11981">
    <property type="entry name" value="DUF3482"/>
    <property type="match status" value="1"/>
</dbReference>
<dbReference type="PATRIC" id="fig|762967.3.peg.1318"/>
<name>H3KG07_9BURK</name>
<dbReference type="GO" id="GO:0005525">
    <property type="term" value="F:GTP binding"/>
    <property type="evidence" value="ECO:0007669"/>
    <property type="project" value="InterPro"/>
</dbReference>
<dbReference type="HOGENOM" id="CLU_524509_0_0_4"/>
<dbReference type="InterPro" id="IPR021871">
    <property type="entry name" value="DUF3482"/>
</dbReference>
<dbReference type="Proteomes" id="UP000004956">
    <property type="component" value="Unassembled WGS sequence"/>
</dbReference>
<dbReference type="AlphaFoldDB" id="H3KG07"/>
<reference evidence="2 3" key="1">
    <citation type="submission" date="2011-11" db="EMBL/GenBank/DDBJ databases">
        <authorList>
            <person name="Weinstock G."/>
            <person name="Sodergren E."/>
            <person name="Clifton S."/>
            <person name="Fulton L."/>
            <person name="Fulton B."/>
            <person name="Courtney L."/>
            <person name="Fronick C."/>
            <person name="Harrison M."/>
            <person name="Strong C."/>
            <person name="Farmer C."/>
            <person name="Delahaunty K."/>
            <person name="Markovic C."/>
            <person name="Hall O."/>
            <person name="Minx P."/>
            <person name="Tomlinson C."/>
            <person name="Mitreva M."/>
            <person name="Hou S."/>
            <person name="Chen J."/>
            <person name="Wollam A."/>
            <person name="Pepin K.H."/>
            <person name="Johnson M."/>
            <person name="Bhonagiri V."/>
            <person name="Zhang X."/>
            <person name="Suruliraj S."/>
            <person name="Warren W."/>
            <person name="Chinwalla A."/>
            <person name="Mardis E.R."/>
            <person name="Wilson R.K."/>
        </authorList>
    </citation>
    <scope>NUCLEOTIDE SEQUENCE [LARGE SCALE GENOMIC DNA]</scope>
    <source>
        <strain evidence="2 3">YIT 11816</strain>
    </source>
</reference>
<feature type="domain" description="G" evidence="1">
    <location>
        <begin position="13"/>
        <end position="154"/>
    </location>
</feature>
<evidence type="ECO:0000313" key="2">
    <source>
        <dbReference type="EMBL" id="EHY30933.1"/>
    </source>
</evidence>
<dbReference type="OrthoDB" id="5406017at2"/>
<accession>H3KG07</accession>